<dbReference type="Gene3D" id="3.30.1520.10">
    <property type="entry name" value="Phox-like domain"/>
    <property type="match status" value="1"/>
</dbReference>
<feature type="domain" description="PX" evidence="2">
    <location>
        <begin position="137"/>
        <end position="211"/>
    </location>
</feature>
<proteinExistence type="predicted"/>
<feature type="region of interest" description="Disordered" evidence="1">
    <location>
        <begin position="54"/>
        <end position="73"/>
    </location>
</feature>
<evidence type="ECO:0000313" key="4">
    <source>
        <dbReference type="EMBL" id="GIQ85406.1"/>
    </source>
</evidence>
<evidence type="ECO:0000256" key="1">
    <source>
        <dbReference type="SAM" id="MobiDB-lite"/>
    </source>
</evidence>
<reference evidence="4" key="1">
    <citation type="submission" date="2016-10" db="EMBL/GenBank/DDBJ databases">
        <authorList>
            <person name="Tanifuji G."/>
            <person name="Kume K."/>
            <person name="Nakayama T."/>
            <person name="Takabayashi S."/>
            <person name="Hashimoto T."/>
        </authorList>
    </citation>
    <scope>NUCLEOTIDE SEQUENCE</scope>
    <source>
        <strain evidence="4">NY0173</strain>
    </source>
</reference>
<sequence>MEQSQSDPLSPIQVSAPEEEETGGAIFETEAPAEPDAGVAQHPLAIHTDLDETEAHPLDAPPTPTPMTVPAEADPLYPEPIALVGSTMSHISSSEYDTWVEGPIPLAVQSIKHTSERTGPVRVTFVWGAVTKGEDGEEEERVTICRDYSILLALRHHLIHTHSHCHVVPALPPREFFQDTGKHAAERYVEVVDRFLNQISTHEALRTSPALKGLCCLPEPVGLEMLRDRSFLRPGVLRRAGSGIVVTSLEVGTLARKGVSISISRVGRMAGGVGHRLKGMVTRRHPAQEVEAEGVEDVPTLGVGIEEETHHPTPPVPLAATIEHLGDGTQLEADGTPSLQDVPVTRVLSQGISADRTQTIFKSYLASVLGAVSNAQTEMQRSVKAAEAFSRAQVALARACSACVREVSSIDTPDGCTDTHSERALSFLRDMPLLDADTTLALSNTGANAGIDANVRGGKCRAVGLYLLQDLCDTTDILAQLLGLLKTRGTYLASKMVARQRMDSLTRKIGTSDPQEGVSAPLEQARQRVQETQQMLAGATQDFIYNYRFYAPLINEAVTASAEHLLGQQDQMY</sequence>
<keyword evidence="5" id="KW-1185">Reference proteome</keyword>
<dbReference type="EMBL" id="BDIP01001924">
    <property type="protein sequence ID" value="GIQ85406.1"/>
    <property type="molecule type" value="Genomic_DNA"/>
</dbReference>
<gene>
    <name evidence="3" type="ORF">KIPB_003002</name>
    <name evidence="4" type="ORF">KIPB_007063</name>
</gene>
<dbReference type="SUPFAM" id="SSF64268">
    <property type="entry name" value="PX domain"/>
    <property type="match status" value="1"/>
</dbReference>
<dbReference type="AlphaFoldDB" id="A0A9K3GKA4"/>
<reference evidence="4 5" key="2">
    <citation type="journal article" date="2018" name="PLoS ONE">
        <title>The draft genome of Kipferlia bialata reveals reductive genome evolution in fornicate parasites.</title>
        <authorList>
            <person name="Tanifuji G."/>
            <person name="Takabayashi S."/>
            <person name="Kume K."/>
            <person name="Takagi M."/>
            <person name="Nakayama T."/>
            <person name="Kamikawa R."/>
            <person name="Inagaki Y."/>
            <person name="Hashimoto T."/>
        </authorList>
    </citation>
    <scope>NUCLEOTIDE SEQUENCE [LARGE SCALE GENOMIC DNA]</scope>
    <source>
        <strain evidence="4">NY0173</strain>
    </source>
</reference>
<dbReference type="InterPro" id="IPR001683">
    <property type="entry name" value="PX_dom"/>
</dbReference>
<comment type="caution">
    <text evidence="4">The sequence shown here is derived from an EMBL/GenBank/DDBJ whole genome shotgun (WGS) entry which is preliminary data.</text>
</comment>
<protein>
    <recommendedName>
        <fullName evidence="2">PX domain-containing protein</fullName>
    </recommendedName>
</protein>
<dbReference type="Pfam" id="PF00787">
    <property type="entry name" value="PX"/>
    <property type="match status" value="1"/>
</dbReference>
<evidence type="ECO:0000313" key="3">
    <source>
        <dbReference type="EMBL" id="GIQ81952.1"/>
    </source>
</evidence>
<dbReference type="Proteomes" id="UP000265618">
    <property type="component" value="Unassembled WGS sequence"/>
</dbReference>
<dbReference type="CDD" id="cd06093">
    <property type="entry name" value="PX_domain"/>
    <property type="match status" value="1"/>
</dbReference>
<dbReference type="EMBL" id="BDIP01000542">
    <property type="protein sequence ID" value="GIQ81952.1"/>
    <property type="molecule type" value="Genomic_DNA"/>
</dbReference>
<dbReference type="InterPro" id="IPR036871">
    <property type="entry name" value="PX_dom_sf"/>
</dbReference>
<evidence type="ECO:0000313" key="5">
    <source>
        <dbReference type="Proteomes" id="UP000265618"/>
    </source>
</evidence>
<dbReference type="GO" id="GO:0035091">
    <property type="term" value="F:phosphatidylinositol binding"/>
    <property type="evidence" value="ECO:0007669"/>
    <property type="project" value="InterPro"/>
</dbReference>
<accession>A0A9K3GKA4</accession>
<organism evidence="4 5">
    <name type="scientific">Kipferlia bialata</name>
    <dbReference type="NCBI Taxonomy" id="797122"/>
    <lineage>
        <taxon>Eukaryota</taxon>
        <taxon>Metamonada</taxon>
        <taxon>Carpediemonas-like organisms</taxon>
        <taxon>Kipferlia</taxon>
    </lineage>
</organism>
<feature type="region of interest" description="Disordered" evidence="1">
    <location>
        <begin position="1"/>
        <end position="40"/>
    </location>
</feature>
<evidence type="ECO:0000259" key="2">
    <source>
        <dbReference type="Pfam" id="PF00787"/>
    </source>
</evidence>
<name>A0A9K3GKA4_9EUKA</name>